<dbReference type="RefSeq" id="WP_094984363.1">
    <property type="nucleotide sequence ID" value="NZ_NHNI01000001.1"/>
</dbReference>
<reference evidence="2" key="1">
    <citation type="submission" date="2017-05" db="EMBL/GenBank/DDBJ databases">
        <authorList>
            <person name="Barney B.M."/>
        </authorList>
    </citation>
    <scope>NUCLEOTIDE SEQUENCE [LARGE SCALE GENOMIC DNA]</scope>
    <source>
        <strain evidence="2">PSBB022</strain>
    </source>
</reference>
<gene>
    <name evidence="1" type="ORF">CBP51_07070</name>
</gene>
<evidence type="ECO:0000313" key="1">
    <source>
        <dbReference type="EMBL" id="OZY86765.1"/>
    </source>
</evidence>
<name>A0A266QA96_9GAMM</name>
<comment type="caution">
    <text evidence="1">The sequence shown here is derived from an EMBL/GenBank/DDBJ whole genome shotgun (WGS) entry which is preliminary data.</text>
</comment>
<keyword evidence="2" id="KW-1185">Reference proteome</keyword>
<evidence type="ECO:0000313" key="2">
    <source>
        <dbReference type="Proteomes" id="UP000216101"/>
    </source>
</evidence>
<dbReference type="Proteomes" id="UP000216101">
    <property type="component" value="Unassembled WGS sequence"/>
</dbReference>
<dbReference type="AlphaFoldDB" id="A0A266QA96"/>
<organism evidence="1 2">
    <name type="scientific">Cellvibrio mixtus</name>
    <dbReference type="NCBI Taxonomy" id="39650"/>
    <lineage>
        <taxon>Bacteria</taxon>
        <taxon>Pseudomonadati</taxon>
        <taxon>Pseudomonadota</taxon>
        <taxon>Gammaproteobacteria</taxon>
        <taxon>Cellvibrionales</taxon>
        <taxon>Cellvibrionaceae</taxon>
        <taxon>Cellvibrio</taxon>
    </lineage>
</organism>
<dbReference type="EMBL" id="NHNI01000001">
    <property type="protein sequence ID" value="OZY86765.1"/>
    <property type="molecule type" value="Genomic_DNA"/>
</dbReference>
<protein>
    <submittedName>
        <fullName evidence="1">Uncharacterized protein</fullName>
    </submittedName>
</protein>
<accession>A0A266QA96</accession>
<proteinExistence type="predicted"/>
<sequence length="86" mass="9483">MSLVDVHLKAVDGVEWRFAYTLNSVYLASITSGSCSLCSPHLTHDIQAGQVNFSVYLTSAYVVFPASELKKFREFLQQVKAAKAVV</sequence>